<dbReference type="GO" id="GO:0016747">
    <property type="term" value="F:acyltransferase activity, transferring groups other than amino-acyl groups"/>
    <property type="evidence" value="ECO:0007669"/>
    <property type="project" value="InterPro"/>
</dbReference>
<keyword evidence="2" id="KW-0472">Membrane</keyword>
<dbReference type="STRING" id="1284197.S8AHR9"/>
<dbReference type="OrthoDB" id="5819582at2759"/>
<keyword evidence="2" id="KW-0812">Transmembrane</keyword>
<feature type="transmembrane region" description="Helical" evidence="2">
    <location>
        <begin position="464"/>
        <end position="484"/>
    </location>
</feature>
<gene>
    <name evidence="4" type="ORF">H072_3601</name>
</gene>
<dbReference type="Pfam" id="PF01757">
    <property type="entry name" value="Acyl_transf_3"/>
    <property type="match status" value="1"/>
</dbReference>
<feature type="transmembrane region" description="Helical" evidence="2">
    <location>
        <begin position="426"/>
        <end position="443"/>
    </location>
</feature>
<dbReference type="InterPro" id="IPR002656">
    <property type="entry name" value="Acyl_transf_3_dom"/>
</dbReference>
<dbReference type="OMA" id="YHIISAF"/>
<reference evidence="5" key="2">
    <citation type="submission" date="2013-04" db="EMBL/GenBank/DDBJ databases">
        <title>Genomic mechanisms accounting for the adaptation to parasitism in nematode-trapping fungi.</title>
        <authorList>
            <person name="Ahren D.G."/>
        </authorList>
    </citation>
    <scope>NUCLEOTIDE SEQUENCE [LARGE SCALE GENOMIC DNA]</scope>
    <source>
        <strain evidence="5">CBS 200.50</strain>
    </source>
</reference>
<dbReference type="Proteomes" id="UP000015100">
    <property type="component" value="Unassembled WGS sequence"/>
</dbReference>
<feature type="region of interest" description="Disordered" evidence="1">
    <location>
        <begin position="1"/>
        <end position="23"/>
    </location>
</feature>
<dbReference type="HOGENOM" id="CLU_005679_13_5_1"/>
<dbReference type="EMBL" id="AQGS01000114">
    <property type="protein sequence ID" value="EPS42399.1"/>
    <property type="molecule type" value="Genomic_DNA"/>
</dbReference>
<evidence type="ECO:0000259" key="3">
    <source>
        <dbReference type="Pfam" id="PF01757"/>
    </source>
</evidence>
<dbReference type="PANTHER" id="PTHR23028">
    <property type="entry name" value="ACETYLTRANSFERASE"/>
    <property type="match status" value="1"/>
</dbReference>
<keyword evidence="5" id="KW-1185">Reference proteome</keyword>
<feature type="transmembrane region" description="Helical" evidence="2">
    <location>
        <begin position="152"/>
        <end position="173"/>
    </location>
</feature>
<dbReference type="eggNOG" id="ENOG502RYMZ">
    <property type="taxonomic scope" value="Eukaryota"/>
</dbReference>
<name>S8AHR9_DACHA</name>
<dbReference type="InterPro" id="IPR050879">
    <property type="entry name" value="Acyltransferase_3"/>
</dbReference>
<feature type="compositionally biased region" description="Polar residues" evidence="1">
    <location>
        <begin position="1"/>
        <end position="11"/>
    </location>
</feature>
<dbReference type="AlphaFoldDB" id="S8AHR9"/>
<dbReference type="PANTHER" id="PTHR23028:SF134">
    <property type="entry name" value="PUTATIVE (AFU_ORTHOLOGUE AFUA_4G08520)-RELATED"/>
    <property type="match status" value="1"/>
</dbReference>
<organism evidence="4 5">
    <name type="scientific">Dactylellina haptotyla (strain CBS 200.50)</name>
    <name type="common">Nematode-trapping fungus</name>
    <name type="synonym">Monacrosporium haptotylum</name>
    <dbReference type="NCBI Taxonomy" id="1284197"/>
    <lineage>
        <taxon>Eukaryota</taxon>
        <taxon>Fungi</taxon>
        <taxon>Dikarya</taxon>
        <taxon>Ascomycota</taxon>
        <taxon>Pezizomycotina</taxon>
        <taxon>Orbiliomycetes</taxon>
        <taxon>Orbiliales</taxon>
        <taxon>Orbiliaceae</taxon>
        <taxon>Dactylellina</taxon>
    </lineage>
</organism>
<feature type="domain" description="Acyltransferase 3" evidence="3">
    <location>
        <begin position="106"/>
        <end position="528"/>
    </location>
</feature>
<protein>
    <recommendedName>
        <fullName evidence="3">Acyltransferase 3 domain-containing protein</fullName>
    </recommendedName>
</protein>
<feature type="transmembrane region" description="Helical" evidence="2">
    <location>
        <begin position="206"/>
        <end position="226"/>
    </location>
</feature>
<accession>S8AHR9</accession>
<evidence type="ECO:0000313" key="5">
    <source>
        <dbReference type="Proteomes" id="UP000015100"/>
    </source>
</evidence>
<sequence>MVSFLTRGSQQNDEDYDRHSVKEDNTHQQSILYRVIRLFRPYGYSKILEQTQKETPKSSRNESFLGNLVQSKLWQTLIPIFNVLLPTFISSQYSKNHPSYKLTSTSWLDGLRGIACFIVFIYHSTYCYFASQREVFDGQKNHYFLQLPFIRVLHSGPPMVMVFFIISGFALSYKSVTLMRKPVSYIDSHALLSNIASSIWKRYFRLILPCMGTYVLVTFFVVAGWFETVPHGEKGRLRGVVDPRPPMIGSLYGQIEWAVADFYKFAVPITIFYDWSHFMWETDSHLWTIPAEFQRSLTLFVTIAGLSHLKHRLRMRVFLPCFVLVAMYSGFWEYGLFVFGFFLAEIHTSFLATREEIAPLPLYSEAQRHNEASKILRTVALAIVFTSGLYFCSYPEVAPDPDSTTGFTYLTTLTPPRYSNQNECRFWMGIGAMLLCFSIVFLPKIQSILCWKLFQYLGRISFSLYLVHGTIIRSMGYAMVHWGWKQFGVSVLWQNDSVLDNVKDLENRRALIVIVGFIITIPVTVWIADIFWRVVDSPSVKFVKWLESKLVRS</sequence>
<evidence type="ECO:0000313" key="4">
    <source>
        <dbReference type="EMBL" id="EPS42399.1"/>
    </source>
</evidence>
<reference evidence="4 5" key="1">
    <citation type="journal article" date="2013" name="PLoS Genet.">
        <title>Genomic mechanisms accounting for the adaptation to parasitism in nematode-trapping fungi.</title>
        <authorList>
            <person name="Meerupati T."/>
            <person name="Andersson K.M."/>
            <person name="Friman E."/>
            <person name="Kumar D."/>
            <person name="Tunlid A."/>
            <person name="Ahren D."/>
        </authorList>
    </citation>
    <scope>NUCLEOTIDE SEQUENCE [LARGE SCALE GENOMIC DNA]</scope>
    <source>
        <strain evidence="4 5">CBS 200.50</strain>
    </source>
</reference>
<comment type="caution">
    <text evidence="4">The sequence shown here is derived from an EMBL/GenBank/DDBJ whole genome shotgun (WGS) entry which is preliminary data.</text>
</comment>
<evidence type="ECO:0000256" key="2">
    <source>
        <dbReference type="SAM" id="Phobius"/>
    </source>
</evidence>
<feature type="transmembrane region" description="Helical" evidence="2">
    <location>
        <begin position="111"/>
        <end position="131"/>
    </location>
</feature>
<evidence type="ECO:0000256" key="1">
    <source>
        <dbReference type="SAM" id="MobiDB-lite"/>
    </source>
</evidence>
<proteinExistence type="predicted"/>
<feature type="transmembrane region" description="Helical" evidence="2">
    <location>
        <begin position="317"/>
        <end position="344"/>
    </location>
</feature>
<keyword evidence="2" id="KW-1133">Transmembrane helix</keyword>
<feature type="transmembrane region" description="Helical" evidence="2">
    <location>
        <begin position="510"/>
        <end position="532"/>
    </location>
</feature>